<dbReference type="OrthoDB" id="2196354at2759"/>
<dbReference type="EMBL" id="LVKB01000006">
    <property type="protein sequence ID" value="ORD97928.1"/>
    <property type="molecule type" value="Genomic_DNA"/>
</dbReference>
<proteinExistence type="predicted"/>
<organism evidence="1 2">
    <name type="scientific">Hepatospora eriocheir</name>
    <dbReference type="NCBI Taxonomy" id="1081669"/>
    <lineage>
        <taxon>Eukaryota</taxon>
        <taxon>Fungi</taxon>
        <taxon>Fungi incertae sedis</taxon>
        <taxon>Microsporidia</taxon>
        <taxon>Hepatosporidae</taxon>
        <taxon>Hepatospora</taxon>
    </lineage>
</organism>
<keyword evidence="2" id="KW-1185">Reference proteome</keyword>
<protein>
    <submittedName>
        <fullName evidence="1">Uncharacterized protein</fullName>
    </submittedName>
</protein>
<reference evidence="1 2" key="1">
    <citation type="journal article" date="2017" name="Environ. Microbiol.">
        <title>Decay of the glycolytic pathway and adaptation to intranuclear parasitism within Enterocytozoonidae microsporidia.</title>
        <authorList>
            <person name="Wiredu Boakye D."/>
            <person name="Jaroenlak P."/>
            <person name="Prachumwat A."/>
            <person name="Williams T.A."/>
            <person name="Bateman K.S."/>
            <person name="Itsathitphaisarn O."/>
            <person name="Sritunyalucksana K."/>
            <person name="Paszkiewicz K.H."/>
            <person name="Moore K.A."/>
            <person name="Stentiford G.D."/>
            <person name="Williams B.A."/>
        </authorList>
    </citation>
    <scope>NUCLEOTIDE SEQUENCE [LARGE SCALE GENOMIC DNA]</scope>
    <source>
        <strain evidence="1 2">GB1</strain>
    </source>
</reference>
<gene>
    <name evidence="1" type="ORF">HERIO_258</name>
</gene>
<dbReference type="VEuPathDB" id="MicrosporidiaDB:A0H76_628"/>
<dbReference type="AlphaFoldDB" id="A0A1X0QDQ6"/>
<dbReference type="Proteomes" id="UP000192356">
    <property type="component" value="Unassembled WGS sequence"/>
</dbReference>
<dbReference type="VEuPathDB" id="MicrosporidiaDB:HERIO_258"/>
<comment type="caution">
    <text evidence="1">The sequence shown here is derived from an EMBL/GenBank/DDBJ whole genome shotgun (WGS) entry which is preliminary data.</text>
</comment>
<sequence>MIRMNIVGIESNNSWSKNWFQRTLRQENINSTEDLRKLTEKNFKYKQNLILFNDEVRKLLDKNKLQSETIIKQKKLIEVMQFKLIEKAKK</sequence>
<evidence type="ECO:0000313" key="2">
    <source>
        <dbReference type="Proteomes" id="UP000192356"/>
    </source>
</evidence>
<name>A0A1X0QDQ6_9MICR</name>
<evidence type="ECO:0000313" key="1">
    <source>
        <dbReference type="EMBL" id="ORD97928.1"/>
    </source>
</evidence>
<accession>A0A1X0QDQ6</accession>